<gene>
    <name evidence="11" type="primary">crcB2</name>
    <name evidence="10" type="synonym">crcB</name>
    <name evidence="10" type="synonym">fluC</name>
    <name evidence="11" type="ORF">GCM10011574_08460</name>
</gene>
<dbReference type="AlphaFoldDB" id="A0A8H9GUU0"/>
<keyword evidence="6 10" id="KW-0407">Ion channel</keyword>
<dbReference type="GO" id="GO:0046872">
    <property type="term" value="F:metal ion binding"/>
    <property type="evidence" value="ECO:0007669"/>
    <property type="project" value="UniProtKB-KW"/>
</dbReference>
<feature type="binding site" evidence="10">
    <location>
        <position position="73"/>
    </location>
    <ligand>
        <name>Na(+)</name>
        <dbReference type="ChEBI" id="CHEBI:29101"/>
        <note>structural</note>
    </ligand>
</feature>
<dbReference type="EMBL" id="BMMN01000001">
    <property type="protein sequence ID" value="GGO01069.1"/>
    <property type="molecule type" value="Genomic_DNA"/>
</dbReference>
<keyword evidence="10" id="KW-0479">Metal-binding</keyword>
<keyword evidence="5 10" id="KW-0472">Membrane</keyword>
<evidence type="ECO:0000256" key="9">
    <source>
        <dbReference type="ARBA" id="ARBA00049940"/>
    </source>
</evidence>
<evidence type="ECO:0000313" key="12">
    <source>
        <dbReference type="Proteomes" id="UP000653480"/>
    </source>
</evidence>
<feature type="transmembrane region" description="Helical" evidence="10">
    <location>
        <begin position="32"/>
        <end position="52"/>
    </location>
</feature>
<comment type="catalytic activity">
    <reaction evidence="8">
        <text>fluoride(in) = fluoride(out)</text>
        <dbReference type="Rhea" id="RHEA:76159"/>
        <dbReference type="ChEBI" id="CHEBI:17051"/>
    </reaction>
    <physiologicalReaction direction="left-to-right" evidence="8">
        <dbReference type="Rhea" id="RHEA:76160"/>
    </physiologicalReaction>
</comment>
<dbReference type="RefSeq" id="WP_142568014.1">
    <property type="nucleotide sequence ID" value="NZ_BMMN01000001.1"/>
</dbReference>
<comment type="subcellular location">
    <subcellularLocation>
        <location evidence="1 10">Cell membrane</location>
        <topology evidence="1 10">Multi-pass membrane protein</topology>
    </subcellularLocation>
</comment>
<evidence type="ECO:0000256" key="6">
    <source>
        <dbReference type="ARBA" id="ARBA00023303"/>
    </source>
</evidence>
<dbReference type="PANTHER" id="PTHR28259">
    <property type="entry name" value="FLUORIDE EXPORT PROTEIN 1-RELATED"/>
    <property type="match status" value="1"/>
</dbReference>
<evidence type="ECO:0000256" key="1">
    <source>
        <dbReference type="ARBA" id="ARBA00004651"/>
    </source>
</evidence>
<keyword evidence="2 10" id="KW-1003">Cell membrane</keyword>
<protein>
    <recommendedName>
        <fullName evidence="10">Fluoride-specific ion channel FluC</fullName>
    </recommendedName>
</protein>
<feature type="transmembrane region" description="Helical" evidence="10">
    <location>
        <begin position="101"/>
        <end position="122"/>
    </location>
</feature>
<comment type="function">
    <text evidence="9 10">Fluoride-specific ion channel. Important for reducing fluoride concentration in the cell, thus reducing its toxicity.</text>
</comment>
<comment type="activity regulation">
    <text evidence="10">Na(+) is not transported, but it plays an essential structural role and its presence is essential for fluoride channel function.</text>
</comment>
<keyword evidence="10" id="KW-0915">Sodium</keyword>
<keyword evidence="3 10" id="KW-0812">Transmembrane</keyword>
<reference evidence="11" key="1">
    <citation type="journal article" date="2014" name="Int. J. Syst. Evol. Microbiol.">
        <title>Complete genome sequence of Corynebacterium casei LMG S-19264T (=DSM 44701T), isolated from a smear-ripened cheese.</title>
        <authorList>
            <consortium name="US DOE Joint Genome Institute (JGI-PGF)"/>
            <person name="Walter F."/>
            <person name="Albersmeier A."/>
            <person name="Kalinowski J."/>
            <person name="Ruckert C."/>
        </authorList>
    </citation>
    <scope>NUCLEOTIDE SEQUENCE</scope>
    <source>
        <strain evidence="11">CGMCC 4.7138</strain>
    </source>
</reference>
<comment type="caution">
    <text evidence="11">The sequence shown here is derived from an EMBL/GenBank/DDBJ whole genome shotgun (WGS) entry which is preliminary data.</text>
</comment>
<evidence type="ECO:0000256" key="2">
    <source>
        <dbReference type="ARBA" id="ARBA00022475"/>
    </source>
</evidence>
<accession>A0A8H9GUU0</accession>
<dbReference type="NCBIfam" id="TIGR00494">
    <property type="entry name" value="crcB"/>
    <property type="match status" value="1"/>
</dbReference>
<keyword evidence="12" id="KW-1185">Reference proteome</keyword>
<dbReference type="PANTHER" id="PTHR28259:SF1">
    <property type="entry name" value="FLUORIDE EXPORT PROTEIN 1-RELATED"/>
    <property type="match status" value="1"/>
</dbReference>
<reference evidence="11" key="2">
    <citation type="submission" date="2020-09" db="EMBL/GenBank/DDBJ databases">
        <authorList>
            <person name="Sun Q."/>
            <person name="Zhou Y."/>
        </authorList>
    </citation>
    <scope>NUCLEOTIDE SEQUENCE</scope>
    <source>
        <strain evidence="11">CGMCC 4.7138</strain>
    </source>
</reference>
<dbReference type="OrthoDB" id="5148600at2"/>
<organism evidence="11 12">
    <name type="scientific">Microbispora bryophytorum</name>
    <dbReference type="NCBI Taxonomy" id="1460882"/>
    <lineage>
        <taxon>Bacteria</taxon>
        <taxon>Bacillati</taxon>
        <taxon>Actinomycetota</taxon>
        <taxon>Actinomycetes</taxon>
        <taxon>Streptosporangiales</taxon>
        <taxon>Streptosporangiaceae</taxon>
        <taxon>Microbispora</taxon>
    </lineage>
</organism>
<dbReference type="GO" id="GO:0005886">
    <property type="term" value="C:plasma membrane"/>
    <property type="evidence" value="ECO:0007669"/>
    <property type="project" value="UniProtKB-SubCell"/>
</dbReference>
<dbReference type="HAMAP" id="MF_00454">
    <property type="entry name" value="FluC"/>
    <property type="match status" value="1"/>
</dbReference>
<evidence type="ECO:0000256" key="5">
    <source>
        <dbReference type="ARBA" id="ARBA00023136"/>
    </source>
</evidence>
<evidence type="ECO:0000256" key="8">
    <source>
        <dbReference type="ARBA" id="ARBA00035585"/>
    </source>
</evidence>
<feature type="binding site" evidence="10">
    <location>
        <position position="76"/>
    </location>
    <ligand>
        <name>Na(+)</name>
        <dbReference type="ChEBI" id="CHEBI:29101"/>
        <note>structural</note>
    </ligand>
</feature>
<dbReference type="Pfam" id="PF02537">
    <property type="entry name" value="CRCB"/>
    <property type="match status" value="1"/>
</dbReference>
<evidence type="ECO:0000256" key="4">
    <source>
        <dbReference type="ARBA" id="ARBA00022989"/>
    </source>
</evidence>
<feature type="transmembrane region" description="Helical" evidence="10">
    <location>
        <begin position="59"/>
        <end position="81"/>
    </location>
</feature>
<keyword evidence="10" id="KW-0406">Ion transport</keyword>
<dbReference type="Proteomes" id="UP000653480">
    <property type="component" value="Unassembled WGS sequence"/>
</dbReference>
<evidence type="ECO:0000256" key="7">
    <source>
        <dbReference type="ARBA" id="ARBA00035120"/>
    </source>
</evidence>
<dbReference type="InterPro" id="IPR003691">
    <property type="entry name" value="FluC"/>
</dbReference>
<dbReference type="GO" id="GO:0062054">
    <property type="term" value="F:fluoride channel activity"/>
    <property type="evidence" value="ECO:0007669"/>
    <property type="project" value="UniProtKB-UniRule"/>
</dbReference>
<evidence type="ECO:0000313" key="11">
    <source>
        <dbReference type="EMBL" id="GGO01069.1"/>
    </source>
</evidence>
<evidence type="ECO:0000256" key="10">
    <source>
        <dbReference type="HAMAP-Rule" id="MF_00454"/>
    </source>
</evidence>
<keyword evidence="4 10" id="KW-1133">Transmembrane helix</keyword>
<evidence type="ECO:0000256" key="3">
    <source>
        <dbReference type="ARBA" id="ARBA00022692"/>
    </source>
</evidence>
<sequence length="123" mass="12473">MTLLLVFLGGMVGAPARYLIDRLVQRLHDSVFPWGTLAINVSGSLVLGLLLGARDDLGLPAAMAALLGTGVCGAFTTFSTFGFETVRLLEEGSVLEAGLNALGSLVLGLLAAAAGFALAALLG</sequence>
<comment type="similarity">
    <text evidence="7 10">Belongs to the fluoride channel Fluc/FEX (TC 1.A.43) family.</text>
</comment>
<keyword evidence="10" id="KW-0813">Transport</keyword>
<proteinExistence type="inferred from homology"/>
<dbReference type="GO" id="GO:0140114">
    <property type="term" value="P:cellular detoxification of fluoride"/>
    <property type="evidence" value="ECO:0007669"/>
    <property type="project" value="UniProtKB-UniRule"/>
</dbReference>
<name>A0A8H9GUU0_9ACTN</name>